<feature type="compositionally biased region" description="Polar residues" evidence="1">
    <location>
        <begin position="263"/>
        <end position="280"/>
    </location>
</feature>
<protein>
    <recommendedName>
        <fullName evidence="3">DUF1559 domain-containing protein</fullName>
    </recommendedName>
</protein>
<dbReference type="PANTHER" id="PTHR30093:SF2">
    <property type="entry name" value="TYPE II SECRETION SYSTEM PROTEIN H"/>
    <property type="match status" value="1"/>
</dbReference>
<feature type="region of interest" description="Disordered" evidence="1">
    <location>
        <begin position="255"/>
        <end position="280"/>
    </location>
</feature>
<feature type="domain" description="DUF1559" evidence="3">
    <location>
        <begin position="48"/>
        <end position="299"/>
    </location>
</feature>
<reference evidence="4 5" key="1">
    <citation type="submission" date="2019-02" db="EMBL/GenBank/DDBJ databases">
        <title>Deep-cultivation of Planctomycetes and their phenomic and genomic characterization uncovers novel biology.</title>
        <authorList>
            <person name="Wiegand S."/>
            <person name="Jogler M."/>
            <person name="Boedeker C."/>
            <person name="Pinto D."/>
            <person name="Vollmers J."/>
            <person name="Rivas-Marin E."/>
            <person name="Kohn T."/>
            <person name="Peeters S.H."/>
            <person name="Heuer A."/>
            <person name="Rast P."/>
            <person name="Oberbeckmann S."/>
            <person name="Bunk B."/>
            <person name="Jeske O."/>
            <person name="Meyerdierks A."/>
            <person name="Storesund J.E."/>
            <person name="Kallscheuer N."/>
            <person name="Luecker S."/>
            <person name="Lage O.M."/>
            <person name="Pohl T."/>
            <person name="Merkel B.J."/>
            <person name="Hornburger P."/>
            <person name="Mueller R.-W."/>
            <person name="Bruemmer F."/>
            <person name="Labrenz M."/>
            <person name="Spormann A.M."/>
            <person name="Op den Camp H."/>
            <person name="Overmann J."/>
            <person name="Amann R."/>
            <person name="Jetten M.S.M."/>
            <person name="Mascher T."/>
            <person name="Medema M.H."/>
            <person name="Devos D.P."/>
            <person name="Kaster A.-K."/>
            <person name="Ovreas L."/>
            <person name="Rohde M."/>
            <person name="Galperin M.Y."/>
            <person name="Jogler C."/>
        </authorList>
    </citation>
    <scope>NUCLEOTIDE SEQUENCE [LARGE SCALE GENOMIC DNA]</scope>
    <source>
        <strain evidence="4 5">Pan189</strain>
    </source>
</reference>
<dbReference type="InterPro" id="IPR045584">
    <property type="entry name" value="Pilin-like"/>
</dbReference>
<evidence type="ECO:0000256" key="1">
    <source>
        <dbReference type="SAM" id="MobiDB-lite"/>
    </source>
</evidence>
<accession>A0A517R1R0</accession>
<feature type="transmembrane region" description="Helical" evidence="2">
    <location>
        <begin position="20"/>
        <end position="39"/>
    </location>
</feature>
<name>A0A517R1R0_9PLAN</name>
<evidence type="ECO:0000256" key="2">
    <source>
        <dbReference type="SAM" id="Phobius"/>
    </source>
</evidence>
<dbReference type="KEGG" id="svp:Pan189_21820"/>
<dbReference type="PANTHER" id="PTHR30093">
    <property type="entry name" value="GENERAL SECRETION PATHWAY PROTEIN G"/>
    <property type="match status" value="1"/>
</dbReference>
<keyword evidence="2" id="KW-1133">Transmembrane helix</keyword>
<dbReference type="OrthoDB" id="269098at2"/>
<organism evidence="4 5">
    <name type="scientific">Stratiformator vulcanicus</name>
    <dbReference type="NCBI Taxonomy" id="2527980"/>
    <lineage>
        <taxon>Bacteria</taxon>
        <taxon>Pseudomonadati</taxon>
        <taxon>Planctomycetota</taxon>
        <taxon>Planctomycetia</taxon>
        <taxon>Planctomycetales</taxon>
        <taxon>Planctomycetaceae</taxon>
        <taxon>Stratiformator</taxon>
    </lineage>
</organism>
<dbReference type="Pfam" id="PF07596">
    <property type="entry name" value="SBP_bac_10"/>
    <property type="match status" value="1"/>
</dbReference>
<dbReference type="AlphaFoldDB" id="A0A517R1R0"/>
<dbReference type="SUPFAM" id="SSF54523">
    <property type="entry name" value="Pili subunits"/>
    <property type="match status" value="1"/>
</dbReference>
<dbReference type="RefSeq" id="WP_145363889.1">
    <property type="nucleotide sequence ID" value="NZ_CP036268.1"/>
</dbReference>
<gene>
    <name evidence="4" type="ORF">Pan189_21820</name>
</gene>
<evidence type="ECO:0000259" key="3">
    <source>
        <dbReference type="Pfam" id="PF07596"/>
    </source>
</evidence>
<evidence type="ECO:0000313" key="4">
    <source>
        <dbReference type="EMBL" id="QDT37800.1"/>
    </source>
</evidence>
<dbReference type="InterPro" id="IPR011453">
    <property type="entry name" value="DUF1559"/>
</dbReference>
<sequence length="323" mass="35636">MRARSRLNPSRRRGFTWVELLITLIAVAVMIAVLCPALLDGRRRGRPRMVSLNNIKNISLATANYASVWDGMFPPLVDGTYGAPRNLLTTLDQPGLDRAISAALSKEDKNIAVFVKVFASPHDDFNFNQDRGFSYRFNAGWGDFRASRTDGKTIEIGTHDLDLDWDGDGEVTDEDRSAMQATGVFWRHSDHIDSLTIDAVGLGDGISQTLLLVENYHRSDWLSNQTLDLGFVVGREDLTIDFDRGMLAVNEFKDGPYRPNGIRPSSATHTPGPSSSHSGTVNVAFVDGRASNVSEDIDPLVYLKLMTSRGSLFGQTPLDANQF</sequence>
<dbReference type="Proteomes" id="UP000317318">
    <property type="component" value="Chromosome"/>
</dbReference>
<proteinExistence type="predicted"/>
<keyword evidence="2" id="KW-0812">Transmembrane</keyword>
<dbReference type="EMBL" id="CP036268">
    <property type="protein sequence ID" value="QDT37800.1"/>
    <property type="molecule type" value="Genomic_DNA"/>
</dbReference>
<keyword evidence="2" id="KW-0472">Membrane</keyword>
<keyword evidence="5" id="KW-1185">Reference proteome</keyword>
<evidence type="ECO:0000313" key="5">
    <source>
        <dbReference type="Proteomes" id="UP000317318"/>
    </source>
</evidence>